<dbReference type="EC" id="2.1.1.177" evidence="5"/>
<evidence type="ECO:0000256" key="5">
    <source>
        <dbReference type="HAMAP-Rule" id="MF_00658"/>
    </source>
</evidence>
<accession>A0A1C9W7K5</accession>
<dbReference type="KEGG" id="micc:AUP74_01704"/>
<evidence type="ECO:0000256" key="4">
    <source>
        <dbReference type="ARBA" id="ARBA00038303"/>
    </source>
</evidence>
<dbReference type="GO" id="GO:0070038">
    <property type="term" value="F:rRNA (pseudouridine-N3-)-methyltransferase activity"/>
    <property type="evidence" value="ECO:0007669"/>
    <property type="project" value="UniProtKB-UniRule"/>
</dbReference>
<evidence type="ECO:0000256" key="3">
    <source>
        <dbReference type="ARBA" id="ARBA00022691"/>
    </source>
</evidence>
<dbReference type="EMBL" id="CP014143">
    <property type="protein sequence ID" value="AOS97135.1"/>
    <property type="molecule type" value="Genomic_DNA"/>
</dbReference>
<dbReference type="AlphaFoldDB" id="A0A1C9W7K5"/>
<keyword evidence="7" id="KW-1185">Reference proteome</keyword>
<evidence type="ECO:0000313" key="6">
    <source>
        <dbReference type="EMBL" id="AOS97135.1"/>
    </source>
</evidence>
<comment type="function">
    <text evidence="5">Specifically methylates the pseudouridine at position 1915 (m3Psi1915) in 23S rRNA.</text>
</comment>
<dbReference type="STRING" id="1769779.AUP74_01704"/>
<proteinExistence type="inferred from homology"/>
<keyword evidence="1 5" id="KW-0489">Methyltransferase</keyword>
<name>A0A1C9W7K5_9GAMM</name>
<keyword evidence="5" id="KW-0698">rRNA processing</keyword>
<dbReference type="NCBIfam" id="NF000986">
    <property type="entry name" value="PRK00103.1-4"/>
    <property type="match status" value="1"/>
</dbReference>
<keyword evidence="5" id="KW-0963">Cytoplasm</keyword>
<evidence type="ECO:0000256" key="2">
    <source>
        <dbReference type="ARBA" id="ARBA00022679"/>
    </source>
</evidence>
<comment type="similarity">
    <text evidence="4 5">Belongs to the RNA methyltransferase RlmH family.</text>
</comment>
<dbReference type="PATRIC" id="fig|1769779.3.peg.1704"/>
<dbReference type="NCBIfam" id="TIGR00246">
    <property type="entry name" value="tRNA_RlmH_YbeA"/>
    <property type="match status" value="1"/>
</dbReference>
<dbReference type="RefSeq" id="WP_069947189.1">
    <property type="nucleotide sequence ID" value="NZ_CP014143.1"/>
</dbReference>
<reference evidence="7" key="1">
    <citation type="submission" date="2016-01" db="EMBL/GenBank/DDBJ databases">
        <title>Complete genome sequence of Microbulbifer sp. CCB-MM1, a halophile isolated from Matang Mangrove Forest, Perak.</title>
        <authorList>
            <person name="Moh T.H."/>
            <person name="Dinesh B."/>
            <person name="Lau N.-S."/>
            <person name="Go F."/>
            <person name="Alexander Chong S.-C."/>
        </authorList>
    </citation>
    <scope>NUCLEOTIDE SEQUENCE [LARGE SCALE GENOMIC DNA]</scope>
    <source>
        <strain evidence="7">CCB-MM1</strain>
    </source>
</reference>
<dbReference type="InterPro" id="IPR003742">
    <property type="entry name" value="RlmH-like"/>
</dbReference>
<feature type="binding site" evidence="5">
    <location>
        <begin position="126"/>
        <end position="131"/>
    </location>
    <ligand>
        <name>S-adenosyl-L-methionine</name>
        <dbReference type="ChEBI" id="CHEBI:59789"/>
    </ligand>
</feature>
<dbReference type="HAMAP" id="MF_00658">
    <property type="entry name" value="23SrRNA_methyltr_H"/>
    <property type="match status" value="1"/>
</dbReference>
<gene>
    <name evidence="5 6" type="primary">rlmH</name>
    <name evidence="6" type="ORF">AUP74_01704</name>
</gene>
<comment type="catalytic activity">
    <reaction evidence="5">
        <text>pseudouridine(1915) in 23S rRNA + S-adenosyl-L-methionine = N(3)-methylpseudouridine(1915) in 23S rRNA + S-adenosyl-L-homocysteine + H(+)</text>
        <dbReference type="Rhea" id="RHEA:42752"/>
        <dbReference type="Rhea" id="RHEA-COMP:10221"/>
        <dbReference type="Rhea" id="RHEA-COMP:10222"/>
        <dbReference type="ChEBI" id="CHEBI:15378"/>
        <dbReference type="ChEBI" id="CHEBI:57856"/>
        <dbReference type="ChEBI" id="CHEBI:59789"/>
        <dbReference type="ChEBI" id="CHEBI:65314"/>
        <dbReference type="ChEBI" id="CHEBI:74486"/>
        <dbReference type="EC" id="2.1.1.177"/>
    </reaction>
</comment>
<dbReference type="Gene3D" id="3.40.1280.10">
    <property type="match status" value="1"/>
</dbReference>
<evidence type="ECO:0000256" key="1">
    <source>
        <dbReference type="ARBA" id="ARBA00022603"/>
    </source>
</evidence>
<dbReference type="GO" id="GO:0005737">
    <property type="term" value="C:cytoplasm"/>
    <property type="evidence" value="ECO:0007669"/>
    <property type="project" value="UniProtKB-SubCell"/>
</dbReference>
<dbReference type="Proteomes" id="UP000095672">
    <property type="component" value="Chromosome"/>
</dbReference>
<feature type="binding site" evidence="5">
    <location>
        <position position="76"/>
    </location>
    <ligand>
        <name>S-adenosyl-L-methionine</name>
        <dbReference type="ChEBI" id="CHEBI:59789"/>
    </ligand>
</feature>
<dbReference type="Pfam" id="PF02590">
    <property type="entry name" value="SPOUT_MTase"/>
    <property type="match status" value="1"/>
</dbReference>
<dbReference type="PANTHER" id="PTHR33603">
    <property type="entry name" value="METHYLTRANSFERASE"/>
    <property type="match status" value="1"/>
</dbReference>
<evidence type="ECO:0000313" key="7">
    <source>
        <dbReference type="Proteomes" id="UP000095672"/>
    </source>
</evidence>
<feature type="binding site" evidence="5">
    <location>
        <position position="107"/>
    </location>
    <ligand>
        <name>S-adenosyl-L-methionine</name>
        <dbReference type="ChEBI" id="CHEBI:59789"/>
    </ligand>
</feature>
<dbReference type="CDD" id="cd18081">
    <property type="entry name" value="RlmH-like"/>
    <property type="match status" value="1"/>
</dbReference>
<dbReference type="InterPro" id="IPR029026">
    <property type="entry name" value="tRNA_m1G_MTases_N"/>
</dbReference>
<organism evidence="6 7">
    <name type="scientific">Microbulbifer aggregans</name>
    <dbReference type="NCBI Taxonomy" id="1769779"/>
    <lineage>
        <taxon>Bacteria</taxon>
        <taxon>Pseudomonadati</taxon>
        <taxon>Pseudomonadota</taxon>
        <taxon>Gammaproteobacteria</taxon>
        <taxon>Cellvibrionales</taxon>
        <taxon>Microbulbiferaceae</taxon>
        <taxon>Microbulbifer</taxon>
    </lineage>
</organism>
<dbReference type="PIRSF" id="PIRSF004505">
    <property type="entry name" value="MT_bac"/>
    <property type="match status" value="1"/>
</dbReference>
<comment type="subcellular location">
    <subcellularLocation>
        <location evidence="5">Cytoplasm</location>
    </subcellularLocation>
</comment>
<keyword evidence="2 5" id="KW-0808">Transferase</keyword>
<protein>
    <recommendedName>
        <fullName evidence="5">Ribosomal RNA large subunit methyltransferase H</fullName>
        <ecNumber evidence="5">2.1.1.177</ecNumber>
    </recommendedName>
    <alternativeName>
        <fullName evidence="5">23S rRNA (pseudouridine1915-N3)-methyltransferase</fullName>
    </alternativeName>
    <alternativeName>
        <fullName evidence="5">23S rRNA m3Psi1915 methyltransferase</fullName>
    </alternativeName>
    <alternativeName>
        <fullName evidence="5">rRNA (pseudouridine-N3-)-methyltransferase RlmH</fullName>
    </alternativeName>
</protein>
<dbReference type="OrthoDB" id="9806643at2"/>
<keyword evidence="3 5" id="KW-0949">S-adenosyl-L-methionine</keyword>
<dbReference type="SUPFAM" id="SSF75217">
    <property type="entry name" value="alpha/beta knot"/>
    <property type="match status" value="1"/>
</dbReference>
<comment type="subunit">
    <text evidence="5">Homodimer.</text>
</comment>
<dbReference type="PANTHER" id="PTHR33603:SF1">
    <property type="entry name" value="RIBOSOMAL RNA LARGE SUBUNIT METHYLTRANSFERASE H"/>
    <property type="match status" value="1"/>
</dbReference>
<sequence length="158" mass="17638">MKIRILAAGGRMPAWVQEGYNEYAKRLPREISLEMVEIPLGQRGQKNAPALVEKARQKEGEAMLAALHPRDHVVALDVKGKPWSTEQLSQQLEGWQMQGDNVALLIGGPDGLAPDCLAKARQRWSLSPLTLPHPLVRVVLAEQLYRAWTLLAGHPYHK</sequence>
<dbReference type="InterPro" id="IPR029028">
    <property type="entry name" value="Alpha/beta_knot_MTases"/>
</dbReference>